<feature type="transmembrane region" description="Helical" evidence="7">
    <location>
        <begin position="43"/>
        <end position="63"/>
    </location>
</feature>
<organism evidence="9 10">
    <name type="scientific">Cytospora mali</name>
    <name type="common">Apple Valsa canker fungus</name>
    <name type="synonym">Valsa mali</name>
    <dbReference type="NCBI Taxonomy" id="578113"/>
    <lineage>
        <taxon>Eukaryota</taxon>
        <taxon>Fungi</taxon>
        <taxon>Dikarya</taxon>
        <taxon>Ascomycota</taxon>
        <taxon>Pezizomycotina</taxon>
        <taxon>Sordariomycetes</taxon>
        <taxon>Sordariomycetidae</taxon>
        <taxon>Diaporthales</taxon>
        <taxon>Cytosporaceae</taxon>
        <taxon>Cytospora</taxon>
    </lineage>
</organism>
<proteinExistence type="inferred from homology"/>
<feature type="transmembrane region" description="Helical" evidence="7">
    <location>
        <begin position="121"/>
        <end position="142"/>
    </location>
</feature>
<keyword evidence="3 7" id="KW-1133">Transmembrane helix</keyword>
<reference evidence="9" key="1">
    <citation type="submission" date="2014-12" db="EMBL/GenBank/DDBJ databases">
        <title>Genome Sequence of Valsa Canker Pathogens Uncovers a Specific Adaption of Colonization on Woody Bark.</title>
        <authorList>
            <person name="Yin Z."/>
            <person name="Liu H."/>
            <person name="Gao X."/>
            <person name="Li Z."/>
            <person name="Song N."/>
            <person name="Ke X."/>
            <person name="Dai Q."/>
            <person name="Wu Y."/>
            <person name="Sun Y."/>
            <person name="Xu J.-R."/>
            <person name="Kang Z.K."/>
            <person name="Wang L."/>
            <person name="Huang L."/>
        </authorList>
    </citation>
    <scope>NUCLEOTIDE SEQUENCE [LARGE SCALE GENOMIC DNA]</scope>
    <source>
        <strain evidence="9">03-8</strain>
    </source>
</reference>
<feature type="compositionally biased region" description="Polar residues" evidence="6">
    <location>
        <begin position="349"/>
        <end position="363"/>
    </location>
</feature>
<evidence type="ECO:0000256" key="1">
    <source>
        <dbReference type="ARBA" id="ARBA00004141"/>
    </source>
</evidence>
<keyword evidence="2 7" id="KW-0812">Transmembrane</keyword>
<evidence type="ECO:0000256" key="7">
    <source>
        <dbReference type="SAM" id="Phobius"/>
    </source>
</evidence>
<evidence type="ECO:0000313" key="10">
    <source>
        <dbReference type="Proteomes" id="UP000078559"/>
    </source>
</evidence>
<comment type="similarity">
    <text evidence="5">Belongs to the SAT4 family.</text>
</comment>
<dbReference type="Pfam" id="PF20684">
    <property type="entry name" value="Fung_rhodopsin"/>
    <property type="match status" value="1"/>
</dbReference>
<evidence type="ECO:0000256" key="4">
    <source>
        <dbReference type="ARBA" id="ARBA00023136"/>
    </source>
</evidence>
<feature type="transmembrane region" description="Helical" evidence="7">
    <location>
        <begin position="196"/>
        <end position="218"/>
    </location>
</feature>
<dbReference type="GO" id="GO:0016020">
    <property type="term" value="C:membrane"/>
    <property type="evidence" value="ECO:0007669"/>
    <property type="project" value="UniProtKB-SubCell"/>
</dbReference>
<dbReference type="InterPro" id="IPR049326">
    <property type="entry name" value="Rhodopsin_dom_fungi"/>
</dbReference>
<evidence type="ECO:0000256" key="2">
    <source>
        <dbReference type="ARBA" id="ARBA00022692"/>
    </source>
</evidence>
<name>A0A194VRV8_CYTMA</name>
<sequence>MAMEDLRPLAYAVISVMFVIGTISFFIRFYCRAIVKNAFGWDDVSSIFLLLVNTMQQSMPYVFLHYGCGLHVEELSAYQLKQISLWLFIEEIFYMFTHWTIKMTLLVFYLRLSPDQLFRRWCIATMILNTVVTVINWLLAFFQCMPLDAYFHPELNPDAKCIDGTVLFMNILVDIVILVLPIRTVWRLNMTQRKKIAISCIIGFGVFSVIVAACRLAPLAELSDTNDISWVLGKMVIVASIEIQLAIVAVNLPAMKALVSRITGGSVYNRSEPGDGNAYRLSSKVRNGKKIRSVGSRHNPAAPVVDVSITRHMASDSEEELWNHGNVFKVRVTKTVEIQSIHSDGDTEGSGTTIQHPYTKAWS</sequence>
<comment type="subcellular location">
    <subcellularLocation>
        <location evidence="1">Membrane</location>
        <topology evidence="1">Multi-pass membrane protein</topology>
    </subcellularLocation>
</comment>
<dbReference type="AlphaFoldDB" id="A0A194VRV8"/>
<feature type="domain" description="Rhodopsin" evidence="8">
    <location>
        <begin position="27"/>
        <end position="261"/>
    </location>
</feature>
<evidence type="ECO:0000256" key="5">
    <source>
        <dbReference type="ARBA" id="ARBA00038359"/>
    </source>
</evidence>
<dbReference type="PANTHER" id="PTHR33048">
    <property type="entry name" value="PTH11-LIKE INTEGRAL MEMBRANE PROTEIN (AFU_ORTHOLOGUE AFUA_5G11245)"/>
    <property type="match status" value="1"/>
</dbReference>
<evidence type="ECO:0000256" key="6">
    <source>
        <dbReference type="SAM" id="MobiDB-lite"/>
    </source>
</evidence>
<gene>
    <name evidence="9" type="ORF">VM1G_11440</name>
</gene>
<keyword evidence="4 7" id="KW-0472">Membrane</keyword>
<dbReference type="EMBL" id="CM003099">
    <property type="protein sequence ID" value="KUI66550.1"/>
    <property type="molecule type" value="Genomic_DNA"/>
</dbReference>
<feature type="transmembrane region" description="Helical" evidence="7">
    <location>
        <begin position="230"/>
        <end position="252"/>
    </location>
</feature>
<accession>A0A194VRV8</accession>
<feature type="transmembrane region" description="Helical" evidence="7">
    <location>
        <begin position="83"/>
        <end position="109"/>
    </location>
</feature>
<evidence type="ECO:0000313" key="9">
    <source>
        <dbReference type="EMBL" id="KUI66550.1"/>
    </source>
</evidence>
<protein>
    <recommendedName>
        <fullName evidence="8">Rhodopsin domain-containing protein</fullName>
    </recommendedName>
</protein>
<dbReference type="InterPro" id="IPR052337">
    <property type="entry name" value="SAT4-like"/>
</dbReference>
<evidence type="ECO:0000256" key="3">
    <source>
        <dbReference type="ARBA" id="ARBA00022989"/>
    </source>
</evidence>
<dbReference type="OrthoDB" id="5329176at2759"/>
<feature type="transmembrane region" description="Helical" evidence="7">
    <location>
        <begin position="162"/>
        <end position="184"/>
    </location>
</feature>
<dbReference type="PANTHER" id="PTHR33048:SF123">
    <property type="entry name" value="INTEGRAL MEMBRANE PROTEIN"/>
    <property type="match status" value="1"/>
</dbReference>
<evidence type="ECO:0000259" key="8">
    <source>
        <dbReference type="Pfam" id="PF20684"/>
    </source>
</evidence>
<feature type="transmembrane region" description="Helical" evidence="7">
    <location>
        <begin position="12"/>
        <end position="31"/>
    </location>
</feature>
<keyword evidence="10" id="KW-1185">Reference proteome</keyword>
<dbReference type="Proteomes" id="UP000078559">
    <property type="component" value="Chromosome 2"/>
</dbReference>
<feature type="region of interest" description="Disordered" evidence="6">
    <location>
        <begin position="342"/>
        <end position="363"/>
    </location>
</feature>